<evidence type="ECO:0000313" key="2">
    <source>
        <dbReference type="Proteomes" id="UP001348369"/>
    </source>
</evidence>
<accession>A0ACD4ZTS9</accession>
<reference evidence="1" key="1">
    <citation type="submission" date="2022-10" db="EMBL/GenBank/DDBJ databases">
        <title>The complete genomes of actinobacterial strains from the NBC collection.</title>
        <authorList>
            <person name="Joergensen T.S."/>
            <person name="Alvarez Arevalo M."/>
            <person name="Sterndorff E.B."/>
            <person name="Faurdal D."/>
            <person name="Vuksanovic O."/>
            <person name="Mourched A.-S."/>
            <person name="Charusanti P."/>
            <person name="Shaw S."/>
            <person name="Blin K."/>
            <person name="Weber T."/>
        </authorList>
    </citation>
    <scope>NUCLEOTIDE SEQUENCE</scope>
    <source>
        <strain evidence="1">NBC 01771</strain>
    </source>
</reference>
<name>A0ACD4ZTS9_9ACTN</name>
<sequence length="410" mass="43318">MTATDLAPADTSIHPAIDTTRFPGPVVVVHSLTTLTGVCLNRDRDGLPKLLNCGAAERMRVSPQALIRPARMRIREQNSSEAQAARSRILPTMTAQALTQRGFDPSDALPAAVLIVAAAGLAIDLTQPGQSRTLVYVPQPAPGHLADLLEAHWEDLKDARIATEDAIAQAMHAAAPPEGDTKRKKGKPPLAGSLGKLVPAPIVHEARKAFAPALTEIALFGRMLTEIPNGTVRSAVNVAHAFTVDPVDLLTDDFTGVDDWQTDGVAGAGMLGAVYLASGTLYRYASLDRRTLRDNLARSGATTTAVENAAQLAERQFVTAITYTLPAARSTRTGSATWPTLAIAASADYALTASPAFETPLEPPAGVKAAERLADYLRRTGNLRGGIARWISPGGEKAPQLPNSLTLEDS</sequence>
<organism evidence="1 2">
    <name type="scientific">Streptomyces scopuliridis</name>
    <dbReference type="NCBI Taxonomy" id="452529"/>
    <lineage>
        <taxon>Bacteria</taxon>
        <taxon>Bacillati</taxon>
        <taxon>Actinomycetota</taxon>
        <taxon>Actinomycetes</taxon>
        <taxon>Kitasatosporales</taxon>
        <taxon>Streptomycetaceae</taxon>
        <taxon>Streptomyces</taxon>
    </lineage>
</organism>
<dbReference type="Proteomes" id="UP001348369">
    <property type="component" value="Chromosome"/>
</dbReference>
<keyword evidence="2" id="KW-1185">Reference proteome</keyword>
<evidence type="ECO:0000313" key="1">
    <source>
        <dbReference type="EMBL" id="WSC01696.1"/>
    </source>
</evidence>
<dbReference type="EMBL" id="CP109109">
    <property type="protein sequence ID" value="WSC01696.1"/>
    <property type="molecule type" value="Genomic_DNA"/>
</dbReference>
<gene>
    <name evidence="1" type="ORF">OG835_34945</name>
</gene>
<proteinExistence type="predicted"/>
<protein>
    <submittedName>
        <fullName evidence="1">Type I-E CRISPR-associated protein Cas7/Cse4/CasC</fullName>
    </submittedName>
</protein>